<dbReference type="WBParaSite" id="PTRK_0000959200.1">
    <property type="protein sequence ID" value="PTRK_0000959200.1"/>
    <property type="gene ID" value="PTRK_0000959200"/>
</dbReference>
<sequence>MLRYLTLIIFLIAIPTYINPCAISDLDLTSYPRAINSTGRRTLTITVRGPPPVEWTYFESNINRAFPGQFYDITVAKAYVESDLKSALIYAFLSWGINPNYHALVPTNNVIAGVRCTRNDVTAAGAANLMAEPVGGFITNRFRNTAAIQQANCKSSTWATSATGTFEAITLENSISAGTINLRREDADRVISFFTQYLTDYNKLHADGEVTYSLS</sequence>
<dbReference type="AlphaFoldDB" id="A0A0N4ZM31"/>
<name>A0A0N4ZM31_PARTI</name>
<keyword evidence="1" id="KW-0732">Signal</keyword>
<proteinExistence type="predicted"/>
<keyword evidence="2" id="KW-1185">Reference proteome</keyword>
<evidence type="ECO:0000256" key="1">
    <source>
        <dbReference type="SAM" id="SignalP"/>
    </source>
</evidence>
<protein>
    <submittedName>
        <fullName evidence="3">Secreted protein</fullName>
    </submittedName>
</protein>
<evidence type="ECO:0000313" key="3">
    <source>
        <dbReference type="WBParaSite" id="PTRK_0000959200.1"/>
    </source>
</evidence>
<organism evidence="2 3">
    <name type="scientific">Parastrongyloides trichosuri</name>
    <name type="common">Possum-specific nematode worm</name>
    <dbReference type="NCBI Taxonomy" id="131310"/>
    <lineage>
        <taxon>Eukaryota</taxon>
        <taxon>Metazoa</taxon>
        <taxon>Ecdysozoa</taxon>
        <taxon>Nematoda</taxon>
        <taxon>Chromadorea</taxon>
        <taxon>Rhabditida</taxon>
        <taxon>Tylenchina</taxon>
        <taxon>Panagrolaimomorpha</taxon>
        <taxon>Strongyloidoidea</taxon>
        <taxon>Strongyloididae</taxon>
        <taxon>Parastrongyloides</taxon>
    </lineage>
</organism>
<feature type="chain" id="PRO_5005891943" evidence="1">
    <location>
        <begin position="21"/>
        <end position="215"/>
    </location>
</feature>
<accession>A0A0N4ZM31</accession>
<feature type="signal peptide" evidence="1">
    <location>
        <begin position="1"/>
        <end position="20"/>
    </location>
</feature>
<evidence type="ECO:0000313" key="2">
    <source>
        <dbReference type="Proteomes" id="UP000038045"/>
    </source>
</evidence>
<dbReference type="Proteomes" id="UP000038045">
    <property type="component" value="Unplaced"/>
</dbReference>
<reference evidence="3" key="1">
    <citation type="submission" date="2017-02" db="UniProtKB">
        <authorList>
            <consortium name="WormBaseParasite"/>
        </authorList>
    </citation>
    <scope>IDENTIFICATION</scope>
</reference>